<dbReference type="RefSeq" id="WP_220586533.1">
    <property type="nucleotide sequence ID" value="NZ_RKLQ01000001.1"/>
</dbReference>
<dbReference type="GO" id="GO:0032259">
    <property type="term" value="P:methylation"/>
    <property type="evidence" value="ECO:0007669"/>
    <property type="project" value="UniProtKB-KW"/>
</dbReference>
<feature type="domain" description="Methyltransferase" evidence="1">
    <location>
        <begin position="45"/>
        <end position="138"/>
    </location>
</feature>
<evidence type="ECO:0000313" key="2">
    <source>
        <dbReference type="EMBL" id="MBX0302290.1"/>
    </source>
</evidence>
<dbReference type="PANTHER" id="PTHR43591">
    <property type="entry name" value="METHYLTRANSFERASE"/>
    <property type="match status" value="1"/>
</dbReference>
<keyword evidence="2" id="KW-0808">Transferase</keyword>
<keyword evidence="3" id="KW-1185">Reference proteome</keyword>
<keyword evidence="2" id="KW-0489">Methyltransferase</keyword>
<dbReference type="EMBL" id="RKLQ01000001">
    <property type="protein sequence ID" value="MBX0302290.1"/>
    <property type="molecule type" value="Genomic_DNA"/>
</dbReference>
<dbReference type="CDD" id="cd02440">
    <property type="entry name" value="AdoMet_MTases"/>
    <property type="match status" value="1"/>
</dbReference>
<proteinExistence type="predicted"/>
<dbReference type="Proteomes" id="UP000783863">
    <property type="component" value="Unassembled WGS sequence"/>
</dbReference>
<protein>
    <submittedName>
        <fullName evidence="2">Methyltransferase domain-containing protein</fullName>
    </submittedName>
</protein>
<gene>
    <name evidence="2" type="ORF">EGD98_01255</name>
</gene>
<accession>A0A8J8CBD3</accession>
<organism evidence="2 3">
    <name type="scientific">Haloarcula salinisoli</name>
    <dbReference type="NCBI Taxonomy" id="2487746"/>
    <lineage>
        <taxon>Archaea</taxon>
        <taxon>Methanobacteriati</taxon>
        <taxon>Methanobacteriota</taxon>
        <taxon>Stenosarchaea group</taxon>
        <taxon>Halobacteria</taxon>
        <taxon>Halobacteriales</taxon>
        <taxon>Haloarculaceae</taxon>
        <taxon>Haloarcula</taxon>
    </lineage>
</organism>
<dbReference type="AlphaFoldDB" id="A0A8J8CBD3"/>
<dbReference type="SUPFAM" id="SSF53335">
    <property type="entry name" value="S-adenosyl-L-methionine-dependent methyltransferases"/>
    <property type="match status" value="1"/>
</dbReference>
<dbReference type="Pfam" id="PF13649">
    <property type="entry name" value="Methyltransf_25"/>
    <property type="match status" value="1"/>
</dbReference>
<sequence length="222" mass="23592">MRAPTSGEFYERWATVYDRVARLPGLRSWRGGAVDALDLAPGDTVVEMGVGTGANVPELRERVGPGGRVVGLDITAEMLRTARRHPERTGAGVDYLRADATRPPVRRVDAVLGAFVAGIFPDPAAAVDAWCDCVVPGGRVALLNFQRSDAVLGAPLNLAFEGFVRLSSPGTRLSGGSHADAFEARVAAARRRLTERTVDRRYETFGGGYLGLVSGTVPDDTG</sequence>
<dbReference type="InterPro" id="IPR041698">
    <property type="entry name" value="Methyltransf_25"/>
</dbReference>
<reference evidence="2" key="1">
    <citation type="submission" date="2021-06" db="EMBL/GenBank/DDBJ databases">
        <title>Halomicroarcula sp. F24A a new haloarchaeum isolated from saline soil.</title>
        <authorList>
            <person name="Duran-Viseras A."/>
            <person name="Sanchez-Porro C."/>
            <person name="Ventosa A."/>
        </authorList>
    </citation>
    <scope>NUCLEOTIDE SEQUENCE</scope>
    <source>
        <strain evidence="2">F24A</strain>
    </source>
</reference>
<dbReference type="InterPro" id="IPR029063">
    <property type="entry name" value="SAM-dependent_MTases_sf"/>
</dbReference>
<evidence type="ECO:0000259" key="1">
    <source>
        <dbReference type="Pfam" id="PF13649"/>
    </source>
</evidence>
<comment type="caution">
    <text evidence="2">The sequence shown here is derived from an EMBL/GenBank/DDBJ whole genome shotgun (WGS) entry which is preliminary data.</text>
</comment>
<dbReference type="GO" id="GO:0008168">
    <property type="term" value="F:methyltransferase activity"/>
    <property type="evidence" value="ECO:0007669"/>
    <property type="project" value="UniProtKB-KW"/>
</dbReference>
<name>A0A8J8CBD3_9EURY</name>
<dbReference type="Gene3D" id="3.40.50.150">
    <property type="entry name" value="Vaccinia Virus protein VP39"/>
    <property type="match status" value="1"/>
</dbReference>
<dbReference type="PANTHER" id="PTHR43591:SF24">
    <property type="entry name" value="2-METHOXY-6-POLYPRENYL-1,4-BENZOQUINOL METHYLASE, MITOCHONDRIAL"/>
    <property type="match status" value="1"/>
</dbReference>
<evidence type="ECO:0000313" key="3">
    <source>
        <dbReference type="Proteomes" id="UP000783863"/>
    </source>
</evidence>